<dbReference type="InterPro" id="IPR029068">
    <property type="entry name" value="Glyas_Bleomycin-R_OHBP_Dase"/>
</dbReference>
<dbReference type="SUPFAM" id="SSF54593">
    <property type="entry name" value="Glyoxalase/Bleomycin resistance protein/Dihydroxybiphenyl dioxygenase"/>
    <property type="match status" value="1"/>
</dbReference>
<dbReference type="InterPro" id="IPR018146">
    <property type="entry name" value="Glyoxalase_1_CS"/>
</dbReference>
<evidence type="ECO:0000259" key="3">
    <source>
        <dbReference type="PROSITE" id="PS51819"/>
    </source>
</evidence>
<dbReference type="InterPro" id="IPR004360">
    <property type="entry name" value="Glyas_Fos-R_dOase_dom"/>
</dbReference>
<dbReference type="PANTHER" id="PTHR43048:SF3">
    <property type="entry name" value="METHYLMALONYL-COA EPIMERASE, MITOCHONDRIAL"/>
    <property type="match status" value="1"/>
</dbReference>
<dbReference type="PANTHER" id="PTHR43048">
    <property type="entry name" value="METHYLMALONYL-COA EPIMERASE"/>
    <property type="match status" value="1"/>
</dbReference>
<dbReference type="InterPro" id="IPR051785">
    <property type="entry name" value="MMCE/EMCE_epimerase"/>
</dbReference>
<dbReference type="PROSITE" id="PS51819">
    <property type="entry name" value="VOC"/>
    <property type="match status" value="1"/>
</dbReference>
<dbReference type="GO" id="GO:0046872">
    <property type="term" value="F:metal ion binding"/>
    <property type="evidence" value="ECO:0007669"/>
    <property type="project" value="UniProtKB-KW"/>
</dbReference>
<dbReference type="AlphaFoldDB" id="A0A932ZWS5"/>
<feature type="region of interest" description="Disordered" evidence="2">
    <location>
        <begin position="177"/>
        <end position="212"/>
    </location>
</feature>
<dbReference type="GO" id="GO:0004493">
    <property type="term" value="F:methylmalonyl-CoA epimerase activity"/>
    <property type="evidence" value="ECO:0007669"/>
    <property type="project" value="TreeGrafter"/>
</dbReference>
<dbReference type="InterPro" id="IPR037523">
    <property type="entry name" value="VOC_core"/>
</dbReference>
<feature type="domain" description="VOC" evidence="3">
    <location>
        <begin position="10"/>
        <end position="155"/>
    </location>
</feature>
<name>A0A932ZWS5_UNCTE</name>
<sequence length="212" mass="23094">MAPSPPPLRRVQHVGIRVHDLDAAAAFYRDVLGMTVSDRYDPGDNPHNSWGICFMRCGSGHHEVSLIGFPKEAGVQPSRVGFRGAAVGLHHVAFEAASREEFDRWVGHLRALGIRFVMGPVVHSPTHPEGDGTLGENRAVYFQDPSGNGIEIFCDMAEMDPGTNRVSEAWFRDRLRRDGHPPAAADPPPAWRPGVSSMAGARERLGAKKTAS</sequence>
<evidence type="ECO:0000256" key="1">
    <source>
        <dbReference type="ARBA" id="ARBA00022723"/>
    </source>
</evidence>
<gene>
    <name evidence="4" type="ORF">HY618_04125</name>
</gene>
<dbReference type="Pfam" id="PF00903">
    <property type="entry name" value="Glyoxalase"/>
    <property type="match status" value="1"/>
</dbReference>
<organism evidence="4 5">
    <name type="scientific">Tectimicrobiota bacterium</name>
    <dbReference type="NCBI Taxonomy" id="2528274"/>
    <lineage>
        <taxon>Bacteria</taxon>
        <taxon>Pseudomonadati</taxon>
        <taxon>Nitrospinota/Tectimicrobiota group</taxon>
        <taxon>Candidatus Tectimicrobiota</taxon>
    </lineage>
</organism>
<reference evidence="4" key="1">
    <citation type="submission" date="2020-07" db="EMBL/GenBank/DDBJ databases">
        <title>Huge and variable diversity of episymbiotic CPR bacteria and DPANN archaea in groundwater ecosystems.</title>
        <authorList>
            <person name="He C.Y."/>
            <person name="Keren R."/>
            <person name="Whittaker M."/>
            <person name="Farag I.F."/>
            <person name="Doudna J."/>
            <person name="Cate J.H.D."/>
            <person name="Banfield J.F."/>
        </authorList>
    </citation>
    <scope>NUCLEOTIDE SEQUENCE</scope>
    <source>
        <strain evidence="4">NC_groundwater_1370_Ag_S-0.2um_69_93</strain>
    </source>
</reference>
<protein>
    <submittedName>
        <fullName evidence="4">VOC family protein</fullName>
    </submittedName>
</protein>
<proteinExistence type="predicted"/>
<evidence type="ECO:0000256" key="2">
    <source>
        <dbReference type="SAM" id="MobiDB-lite"/>
    </source>
</evidence>
<dbReference type="EMBL" id="JACQRX010000182">
    <property type="protein sequence ID" value="MBI4251627.1"/>
    <property type="molecule type" value="Genomic_DNA"/>
</dbReference>
<accession>A0A932ZWS5</accession>
<evidence type="ECO:0000313" key="5">
    <source>
        <dbReference type="Proteomes" id="UP000752292"/>
    </source>
</evidence>
<evidence type="ECO:0000313" key="4">
    <source>
        <dbReference type="EMBL" id="MBI4251627.1"/>
    </source>
</evidence>
<dbReference type="Proteomes" id="UP000752292">
    <property type="component" value="Unassembled WGS sequence"/>
</dbReference>
<dbReference type="GO" id="GO:0046491">
    <property type="term" value="P:L-methylmalonyl-CoA metabolic process"/>
    <property type="evidence" value="ECO:0007669"/>
    <property type="project" value="TreeGrafter"/>
</dbReference>
<dbReference type="GO" id="GO:0004462">
    <property type="term" value="F:lactoylglutathione lyase activity"/>
    <property type="evidence" value="ECO:0007669"/>
    <property type="project" value="InterPro"/>
</dbReference>
<dbReference type="Gene3D" id="3.10.180.10">
    <property type="entry name" value="2,3-Dihydroxybiphenyl 1,2-Dioxygenase, domain 1"/>
    <property type="match status" value="1"/>
</dbReference>
<dbReference type="PROSITE" id="PS00934">
    <property type="entry name" value="GLYOXALASE_I_1"/>
    <property type="match status" value="1"/>
</dbReference>
<comment type="caution">
    <text evidence="4">The sequence shown here is derived from an EMBL/GenBank/DDBJ whole genome shotgun (WGS) entry which is preliminary data.</text>
</comment>
<keyword evidence="1" id="KW-0479">Metal-binding</keyword>